<evidence type="ECO:0000313" key="11">
    <source>
        <dbReference type="Proteomes" id="UP000272942"/>
    </source>
</evidence>
<gene>
    <name evidence="10" type="ORF">ECPE_LOCUS12829</name>
</gene>
<dbReference type="Gene3D" id="3.40.640.10">
    <property type="entry name" value="Type I PLP-dependent aspartate aminotransferase-like (Major domain)"/>
    <property type="match status" value="1"/>
</dbReference>
<dbReference type="PANTHER" id="PTHR11601:SF62">
    <property type="entry name" value="SELENOCYSTEINE LYASE"/>
    <property type="match status" value="1"/>
</dbReference>
<dbReference type="GO" id="GO:0016740">
    <property type="term" value="F:transferase activity"/>
    <property type="evidence" value="ECO:0007669"/>
    <property type="project" value="UniProtKB-KW"/>
</dbReference>
<dbReference type="AlphaFoldDB" id="A0A183B0U4"/>
<accession>A0A183B0U4</accession>
<reference evidence="12" key="1">
    <citation type="submission" date="2016-06" db="UniProtKB">
        <authorList>
            <consortium name="WormBaseParasite"/>
        </authorList>
    </citation>
    <scope>IDENTIFICATION</scope>
</reference>
<dbReference type="InterPro" id="IPR015424">
    <property type="entry name" value="PyrdxlP-dep_Trfase"/>
</dbReference>
<feature type="domain" description="Aminotransferase class V" evidence="9">
    <location>
        <begin position="1"/>
        <end position="164"/>
    </location>
</feature>
<dbReference type="PANTHER" id="PTHR11601">
    <property type="entry name" value="CYSTEINE DESULFURYLASE FAMILY MEMBER"/>
    <property type="match status" value="1"/>
</dbReference>
<evidence type="ECO:0000313" key="12">
    <source>
        <dbReference type="WBParaSite" id="ECPE_0001286601-mRNA-1"/>
    </source>
</evidence>
<evidence type="ECO:0000256" key="4">
    <source>
        <dbReference type="ARBA" id="ARBA00022490"/>
    </source>
</evidence>
<evidence type="ECO:0000256" key="8">
    <source>
        <dbReference type="ARBA" id="ARBA00040554"/>
    </source>
</evidence>
<dbReference type="WBParaSite" id="ECPE_0001286601-mRNA-1">
    <property type="protein sequence ID" value="ECPE_0001286601-mRNA-1"/>
    <property type="gene ID" value="ECPE_0001286601"/>
</dbReference>
<evidence type="ECO:0000256" key="5">
    <source>
        <dbReference type="ARBA" id="ARBA00022679"/>
    </source>
</evidence>
<evidence type="ECO:0000256" key="7">
    <source>
        <dbReference type="ARBA" id="ARBA00039054"/>
    </source>
</evidence>
<evidence type="ECO:0000313" key="10">
    <source>
        <dbReference type="EMBL" id="VDP90101.1"/>
    </source>
</evidence>
<sequence>MIQAHPDDLIFTSGGTEANHSVFHTFVNIPLDIKPHIVTVNTEHPSVLVPLRKLHTDGLIDLTVIPVSHKTGVAHYEDVLAALKPNQTVLVSVMLANNETGAISPIQQIVQSIREWERNVAPSSLPLGRVFVHSDLAQAVGKLPVNVRSLGLDYATIVGHKLHSREDEEHRLSAAQENVWTTGQVLPVSV</sequence>
<comment type="cofactor">
    <cofactor evidence="1">
        <name>pyridoxal 5'-phosphate</name>
        <dbReference type="ChEBI" id="CHEBI:597326"/>
    </cofactor>
</comment>
<proteinExistence type="predicted"/>
<dbReference type="Proteomes" id="UP000272942">
    <property type="component" value="Unassembled WGS sequence"/>
</dbReference>
<dbReference type="GO" id="GO:0009000">
    <property type="term" value="F:selenocysteine lyase activity"/>
    <property type="evidence" value="ECO:0007669"/>
    <property type="project" value="UniProtKB-EC"/>
</dbReference>
<evidence type="ECO:0000256" key="6">
    <source>
        <dbReference type="ARBA" id="ARBA00037407"/>
    </source>
</evidence>
<evidence type="ECO:0000256" key="2">
    <source>
        <dbReference type="ARBA" id="ARBA00004514"/>
    </source>
</evidence>
<comment type="function">
    <text evidence="6">Catalyzes the decomposition of L-selenocysteine to L-alanine and elemental selenium.</text>
</comment>
<dbReference type="Pfam" id="PF00266">
    <property type="entry name" value="Aminotran_5"/>
    <property type="match status" value="1"/>
</dbReference>
<protein>
    <recommendedName>
        <fullName evidence="8">Selenocysteine lyase</fullName>
        <ecNumber evidence="7">4.4.1.16</ecNumber>
    </recommendedName>
</protein>
<evidence type="ECO:0000256" key="1">
    <source>
        <dbReference type="ARBA" id="ARBA00001933"/>
    </source>
</evidence>
<dbReference type="GO" id="GO:0005829">
    <property type="term" value="C:cytosol"/>
    <property type="evidence" value="ECO:0007669"/>
    <property type="project" value="UniProtKB-SubCell"/>
</dbReference>
<dbReference type="InterPro" id="IPR015421">
    <property type="entry name" value="PyrdxlP-dep_Trfase_major"/>
</dbReference>
<name>A0A183B0U4_9TREM</name>
<organism evidence="12">
    <name type="scientific">Echinostoma caproni</name>
    <dbReference type="NCBI Taxonomy" id="27848"/>
    <lineage>
        <taxon>Eukaryota</taxon>
        <taxon>Metazoa</taxon>
        <taxon>Spiralia</taxon>
        <taxon>Lophotrochozoa</taxon>
        <taxon>Platyhelminthes</taxon>
        <taxon>Trematoda</taxon>
        <taxon>Digenea</taxon>
        <taxon>Plagiorchiida</taxon>
        <taxon>Echinostomata</taxon>
        <taxon>Echinostomatoidea</taxon>
        <taxon>Echinostomatidae</taxon>
        <taxon>Echinostoma</taxon>
    </lineage>
</organism>
<dbReference type="EC" id="4.4.1.16" evidence="7"/>
<comment type="subunit">
    <text evidence="3">Homodimer.</text>
</comment>
<dbReference type="EMBL" id="UZAN01053704">
    <property type="protein sequence ID" value="VDP90101.1"/>
    <property type="molecule type" value="Genomic_DNA"/>
</dbReference>
<comment type="subcellular location">
    <subcellularLocation>
        <location evidence="2">Cytoplasm</location>
        <location evidence="2">Cytosol</location>
    </subcellularLocation>
</comment>
<keyword evidence="4" id="KW-0963">Cytoplasm</keyword>
<dbReference type="OrthoDB" id="10250117at2759"/>
<evidence type="ECO:0000256" key="3">
    <source>
        <dbReference type="ARBA" id="ARBA00011738"/>
    </source>
</evidence>
<dbReference type="SUPFAM" id="SSF53383">
    <property type="entry name" value="PLP-dependent transferases"/>
    <property type="match status" value="1"/>
</dbReference>
<evidence type="ECO:0000259" key="9">
    <source>
        <dbReference type="Pfam" id="PF00266"/>
    </source>
</evidence>
<reference evidence="10 11" key="2">
    <citation type="submission" date="2018-11" db="EMBL/GenBank/DDBJ databases">
        <authorList>
            <consortium name="Pathogen Informatics"/>
        </authorList>
    </citation>
    <scope>NUCLEOTIDE SEQUENCE [LARGE SCALE GENOMIC DNA]</scope>
    <source>
        <strain evidence="10 11">Egypt</strain>
    </source>
</reference>
<keyword evidence="5" id="KW-0808">Transferase</keyword>
<keyword evidence="11" id="KW-1185">Reference proteome</keyword>
<dbReference type="InterPro" id="IPR000192">
    <property type="entry name" value="Aminotrans_V_dom"/>
</dbReference>